<dbReference type="InterPro" id="IPR018766">
    <property type="entry name" value="Zinicin_2"/>
</dbReference>
<organism evidence="1 2">
    <name type="scientific">Actinotalea ferrariae CF5-4</name>
    <dbReference type="NCBI Taxonomy" id="948458"/>
    <lineage>
        <taxon>Bacteria</taxon>
        <taxon>Bacillati</taxon>
        <taxon>Actinomycetota</taxon>
        <taxon>Actinomycetes</taxon>
        <taxon>Micrococcales</taxon>
        <taxon>Cellulomonadaceae</taxon>
        <taxon>Actinotalea</taxon>
    </lineage>
</organism>
<accession>A0A021VLC2</accession>
<comment type="caution">
    <text evidence="1">The sequence shown here is derived from an EMBL/GenBank/DDBJ whole genome shotgun (WGS) entry which is preliminary data.</text>
</comment>
<dbReference type="Proteomes" id="UP000019753">
    <property type="component" value="Unassembled WGS sequence"/>
</dbReference>
<feature type="non-terminal residue" evidence="1">
    <location>
        <position position="150"/>
    </location>
</feature>
<evidence type="ECO:0000313" key="1">
    <source>
        <dbReference type="EMBL" id="EYR61878.1"/>
    </source>
</evidence>
<keyword evidence="2" id="KW-1185">Reference proteome</keyword>
<sequence length="150" mass="15160">MSPTPAHDRAAVPGLDVDWDAAGRWAGRLVAPGPTGSRDELLHVVDDLRDAAERARPLAVRASRLGPSLTLAGTQDVAAQVLVVDRPGWARAAGQSFAALVGGLASDDGATHRLVPSGATAQTASLLGLLAGRVLGQFDPFGPDGGTAVG</sequence>
<dbReference type="Pfam" id="PF10103">
    <property type="entry name" value="Zincin_2"/>
    <property type="match status" value="1"/>
</dbReference>
<dbReference type="Gene3D" id="1.20.150.30">
    <property type="entry name" value="Zincin-like metallopeptidase, N-terminal domain"/>
    <property type="match status" value="1"/>
</dbReference>
<evidence type="ECO:0000313" key="2">
    <source>
        <dbReference type="Proteomes" id="UP000019753"/>
    </source>
</evidence>
<dbReference type="InterPro" id="IPR042271">
    <property type="entry name" value="Zinicin_2_N"/>
</dbReference>
<proteinExistence type="predicted"/>
<dbReference type="AlphaFoldDB" id="A0A021VLC2"/>
<reference evidence="1 2" key="1">
    <citation type="submission" date="2014-01" db="EMBL/GenBank/DDBJ databases">
        <title>Actinotalea ferrariae CF5-4.</title>
        <authorList>
            <person name="Chen F."/>
            <person name="Li Y."/>
            <person name="Wang G."/>
        </authorList>
    </citation>
    <scope>NUCLEOTIDE SEQUENCE [LARGE SCALE GENOMIC DNA]</scope>
    <source>
        <strain evidence="1 2">CF5-4</strain>
    </source>
</reference>
<dbReference type="EMBL" id="AXCW01000435">
    <property type="protein sequence ID" value="EYR61878.1"/>
    <property type="molecule type" value="Genomic_DNA"/>
</dbReference>
<protein>
    <submittedName>
        <fullName evidence="1">Uncharacterized protein</fullName>
    </submittedName>
</protein>
<dbReference type="RefSeq" id="WP_173406180.1">
    <property type="nucleotide sequence ID" value="NZ_AXCW01000435.1"/>
</dbReference>
<gene>
    <name evidence="1" type="ORF">N866_14725</name>
</gene>
<name>A0A021VLC2_9CELL</name>
<dbReference type="SUPFAM" id="SSF55486">
    <property type="entry name" value="Metalloproteases ('zincins'), catalytic domain"/>
    <property type="match status" value="1"/>
</dbReference>